<dbReference type="WBParaSite" id="jg10422">
    <property type="protein sequence ID" value="jg10422"/>
    <property type="gene ID" value="jg10422"/>
</dbReference>
<feature type="compositionally biased region" description="Low complexity" evidence="1">
    <location>
        <begin position="164"/>
        <end position="180"/>
    </location>
</feature>
<feature type="region of interest" description="Disordered" evidence="1">
    <location>
        <begin position="1"/>
        <end position="98"/>
    </location>
</feature>
<organism evidence="2 3">
    <name type="scientific">Ditylenchus dipsaci</name>
    <dbReference type="NCBI Taxonomy" id="166011"/>
    <lineage>
        <taxon>Eukaryota</taxon>
        <taxon>Metazoa</taxon>
        <taxon>Ecdysozoa</taxon>
        <taxon>Nematoda</taxon>
        <taxon>Chromadorea</taxon>
        <taxon>Rhabditida</taxon>
        <taxon>Tylenchina</taxon>
        <taxon>Tylenchomorpha</taxon>
        <taxon>Sphaerularioidea</taxon>
        <taxon>Anguinidae</taxon>
        <taxon>Anguininae</taxon>
        <taxon>Ditylenchus</taxon>
    </lineage>
</organism>
<reference evidence="3" key="1">
    <citation type="submission" date="2022-11" db="UniProtKB">
        <authorList>
            <consortium name="WormBaseParasite"/>
        </authorList>
    </citation>
    <scope>IDENTIFICATION</scope>
</reference>
<dbReference type="AlphaFoldDB" id="A0A915CNB3"/>
<keyword evidence="2" id="KW-1185">Reference proteome</keyword>
<feature type="compositionally biased region" description="Polar residues" evidence="1">
    <location>
        <begin position="67"/>
        <end position="87"/>
    </location>
</feature>
<feature type="compositionally biased region" description="Polar residues" evidence="1">
    <location>
        <begin position="44"/>
        <end position="55"/>
    </location>
</feature>
<name>A0A915CNB3_9BILA</name>
<dbReference type="Proteomes" id="UP000887574">
    <property type="component" value="Unplaced"/>
</dbReference>
<evidence type="ECO:0000256" key="1">
    <source>
        <dbReference type="SAM" id="MobiDB-lite"/>
    </source>
</evidence>
<accession>A0A915CNB3</accession>
<feature type="compositionally biased region" description="Low complexity" evidence="1">
    <location>
        <begin position="28"/>
        <end position="42"/>
    </location>
</feature>
<evidence type="ECO:0000313" key="3">
    <source>
        <dbReference type="WBParaSite" id="jg10422"/>
    </source>
</evidence>
<sequence>MALPPLFRTPPPLAIETVQPGPQKKDSFQNNSFSGFSSNENSQRQRNFSGHQQQGRNGGHARRDSETAWTPPTSNRGFQPPVTSGFQANPAISGFQAKPPIVGGQGIHGPPPTIQTHFETTPVSRAFQTPSPVARGFQGPVPLRGIQTGPPAVRVDYSLYSEVTPSTSSSTSQPPSTIQPLQELSPSPRSSRWDQKGGQKQKPQQVAQIPQLVSLPQLVKPQMTTFHSFMAAKLKEPESGSGSAVFNPSVLPPVVEIPLPPAVVEAEKSKETETMMIWMLTWMWTDHLLHLAMPFNLGWVRNTNTQHIQV</sequence>
<evidence type="ECO:0000313" key="2">
    <source>
        <dbReference type="Proteomes" id="UP000887574"/>
    </source>
</evidence>
<feature type="region of interest" description="Disordered" evidence="1">
    <location>
        <begin position="163"/>
        <end position="206"/>
    </location>
</feature>
<proteinExistence type="predicted"/>
<protein>
    <submittedName>
        <fullName evidence="3">Uncharacterized protein</fullName>
    </submittedName>
</protein>